<dbReference type="EC" id="2.7.11.1" evidence="17"/>
<dbReference type="InterPro" id="IPR011009">
    <property type="entry name" value="Kinase-like_dom_sf"/>
</dbReference>
<evidence type="ECO:0000256" key="13">
    <source>
        <dbReference type="ARBA" id="ARBA00023170"/>
    </source>
</evidence>
<dbReference type="InterPro" id="IPR001480">
    <property type="entry name" value="Bulb-type_lectin_dom"/>
</dbReference>
<dbReference type="PROSITE" id="PS50927">
    <property type="entry name" value="BULB_LECTIN"/>
    <property type="match status" value="1"/>
</dbReference>
<dbReference type="GO" id="GO:0016020">
    <property type="term" value="C:membrane"/>
    <property type="evidence" value="ECO:0007669"/>
    <property type="project" value="UniProtKB-SubCell"/>
</dbReference>
<evidence type="ECO:0000256" key="15">
    <source>
        <dbReference type="ARBA" id="ARBA00047899"/>
    </source>
</evidence>
<dbReference type="Gene3D" id="2.90.10.10">
    <property type="entry name" value="Bulb-type lectin domain"/>
    <property type="match status" value="1"/>
</dbReference>
<dbReference type="SMART" id="SM00108">
    <property type="entry name" value="B_lectin"/>
    <property type="match status" value="1"/>
</dbReference>
<dbReference type="InterPro" id="IPR008271">
    <property type="entry name" value="Ser/Thr_kinase_AS"/>
</dbReference>
<evidence type="ECO:0000259" key="20">
    <source>
        <dbReference type="PROSITE" id="PS50011"/>
    </source>
</evidence>
<evidence type="ECO:0000256" key="4">
    <source>
        <dbReference type="ARBA" id="ARBA00022679"/>
    </source>
</evidence>
<feature type="binding site" evidence="18">
    <location>
        <position position="583"/>
    </location>
    <ligand>
        <name>ATP</name>
        <dbReference type="ChEBI" id="CHEBI:30616"/>
    </ligand>
</feature>
<dbReference type="GO" id="GO:0051707">
    <property type="term" value="P:response to other organism"/>
    <property type="evidence" value="ECO:0007669"/>
    <property type="project" value="UniProtKB-ARBA"/>
</dbReference>
<dbReference type="FunFam" id="3.30.200.20:FF:000250">
    <property type="entry name" value="Serine/threonine-protein kinase"/>
    <property type="match status" value="1"/>
</dbReference>
<protein>
    <recommendedName>
        <fullName evidence="17">Receptor-like serine/threonine-protein kinase</fullName>
        <ecNumber evidence="17">2.7.11.1</ecNumber>
    </recommendedName>
</protein>
<keyword evidence="4 17" id="KW-0808">Transferase</keyword>
<dbReference type="FunFam" id="1.10.510.10:FF:000227">
    <property type="entry name" value="Serine/threonine-protein kinase"/>
    <property type="match status" value="1"/>
</dbReference>
<dbReference type="AlphaFoldDB" id="A0A4U6VB44"/>
<dbReference type="GO" id="GO:0004674">
    <property type="term" value="F:protein serine/threonine kinase activity"/>
    <property type="evidence" value="ECO:0007669"/>
    <property type="project" value="UniProtKB-KW"/>
</dbReference>
<dbReference type="Pfam" id="PF00069">
    <property type="entry name" value="Pkinase"/>
    <property type="match status" value="1"/>
</dbReference>
<feature type="domain" description="Apple" evidence="22">
    <location>
        <begin position="396"/>
        <end position="483"/>
    </location>
</feature>
<dbReference type="InterPro" id="IPR017441">
    <property type="entry name" value="Protein_kinase_ATP_BS"/>
</dbReference>
<feature type="domain" description="Bulb-type lectin" evidence="21">
    <location>
        <begin position="48"/>
        <end position="195"/>
    </location>
</feature>
<evidence type="ECO:0000256" key="16">
    <source>
        <dbReference type="ARBA" id="ARBA00048679"/>
    </source>
</evidence>
<dbReference type="EMBL" id="CM016554">
    <property type="protein sequence ID" value="TKW24269.1"/>
    <property type="molecule type" value="Genomic_DNA"/>
</dbReference>
<dbReference type="InterPro" id="IPR003609">
    <property type="entry name" value="Pan_app"/>
</dbReference>
<dbReference type="PROSITE" id="PS50011">
    <property type="entry name" value="PROTEIN_KINASE_DOM"/>
    <property type="match status" value="1"/>
</dbReference>
<comment type="similarity">
    <text evidence="17">Belongs to the protein kinase superfamily. Ser/Thr protein kinase family.</text>
</comment>
<evidence type="ECO:0000259" key="22">
    <source>
        <dbReference type="PROSITE" id="PS50948"/>
    </source>
</evidence>
<dbReference type="Pfam" id="PF00954">
    <property type="entry name" value="S_locus_glycop"/>
    <property type="match status" value="1"/>
</dbReference>
<keyword evidence="3" id="KW-0245">EGF-like domain</keyword>
<dbReference type="Gramene" id="TKW24269">
    <property type="protein sequence ID" value="TKW24269"/>
    <property type="gene ID" value="SEVIR_3G041701v2"/>
</dbReference>
<keyword evidence="8 17" id="KW-0418">Kinase</keyword>
<evidence type="ECO:0000256" key="11">
    <source>
        <dbReference type="ARBA" id="ARBA00023136"/>
    </source>
</evidence>
<dbReference type="Pfam" id="PF01453">
    <property type="entry name" value="B_lectin"/>
    <property type="match status" value="1"/>
</dbReference>
<dbReference type="CDD" id="cd01098">
    <property type="entry name" value="PAN_AP_plant"/>
    <property type="match status" value="1"/>
</dbReference>
<keyword evidence="6" id="KW-0732">Signal</keyword>
<organism evidence="23 24">
    <name type="scientific">Setaria viridis</name>
    <name type="common">Green bristlegrass</name>
    <name type="synonym">Setaria italica subsp. viridis</name>
    <dbReference type="NCBI Taxonomy" id="4556"/>
    <lineage>
        <taxon>Eukaryota</taxon>
        <taxon>Viridiplantae</taxon>
        <taxon>Streptophyta</taxon>
        <taxon>Embryophyta</taxon>
        <taxon>Tracheophyta</taxon>
        <taxon>Spermatophyta</taxon>
        <taxon>Magnoliopsida</taxon>
        <taxon>Liliopsida</taxon>
        <taxon>Poales</taxon>
        <taxon>Poaceae</taxon>
        <taxon>PACMAD clade</taxon>
        <taxon>Panicoideae</taxon>
        <taxon>Panicodae</taxon>
        <taxon>Paniceae</taxon>
        <taxon>Cenchrinae</taxon>
        <taxon>Setaria</taxon>
    </lineage>
</organism>
<evidence type="ECO:0000313" key="24">
    <source>
        <dbReference type="Proteomes" id="UP000298652"/>
    </source>
</evidence>
<dbReference type="GO" id="GO:0106310">
    <property type="term" value="F:protein serine kinase activity"/>
    <property type="evidence" value="ECO:0007669"/>
    <property type="project" value="RHEA"/>
</dbReference>
<keyword evidence="5 19" id="KW-0812">Transmembrane</keyword>
<dbReference type="PANTHER" id="PTHR47974:SF19">
    <property type="entry name" value="RECEPTOR-LIKE SERINE_THREONINE-PROTEIN KINASE"/>
    <property type="match status" value="1"/>
</dbReference>
<evidence type="ECO:0000256" key="10">
    <source>
        <dbReference type="ARBA" id="ARBA00022989"/>
    </source>
</evidence>
<evidence type="ECO:0000256" key="17">
    <source>
        <dbReference type="PIRNR" id="PIRNR000641"/>
    </source>
</evidence>
<proteinExistence type="inferred from homology"/>
<dbReference type="PIRSF" id="PIRSF000641">
    <property type="entry name" value="SRK"/>
    <property type="match status" value="1"/>
</dbReference>
<evidence type="ECO:0000256" key="5">
    <source>
        <dbReference type="ARBA" id="ARBA00022692"/>
    </source>
</evidence>
<evidence type="ECO:0000256" key="1">
    <source>
        <dbReference type="ARBA" id="ARBA00004479"/>
    </source>
</evidence>
<dbReference type="InterPro" id="IPR000858">
    <property type="entry name" value="S_locus_glycoprot_dom"/>
</dbReference>
<evidence type="ECO:0000259" key="21">
    <source>
        <dbReference type="PROSITE" id="PS50927"/>
    </source>
</evidence>
<keyword evidence="9 17" id="KW-0067">ATP-binding</keyword>
<comment type="subcellular location">
    <subcellularLocation>
        <location evidence="1">Membrane</location>
        <topology evidence="1">Single-pass type I membrane protein</topology>
    </subcellularLocation>
</comment>
<name>A0A4U6VB44_SETVI</name>
<evidence type="ECO:0000256" key="9">
    <source>
        <dbReference type="ARBA" id="ARBA00022840"/>
    </source>
</evidence>
<keyword evidence="12" id="KW-1015">Disulfide bond</keyword>
<dbReference type="PANTHER" id="PTHR47974">
    <property type="entry name" value="OS07G0415500 PROTEIN"/>
    <property type="match status" value="1"/>
</dbReference>
<comment type="catalytic activity">
    <reaction evidence="15 17">
        <text>L-threonyl-[protein] + ATP = O-phospho-L-threonyl-[protein] + ADP + H(+)</text>
        <dbReference type="Rhea" id="RHEA:46608"/>
        <dbReference type="Rhea" id="RHEA-COMP:11060"/>
        <dbReference type="Rhea" id="RHEA-COMP:11605"/>
        <dbReference type="ChEBI" id="CHEBI:15378"/>
        <dbReference type="ChEBI" id="CHEBI:30013"/>
        <dbReference type="ChEBI" id="CHEBI:30616"/>
        <dbReference type="ChEBI" id="CHEBI:61977"/>
        <dbReference type="ChEBI" id="CHEBI:456216"/>
        <dbReference type="EC" id="2.7.11.1"/>
    </reaction>
</comment>
<dbReference type="PROSITE" id="PS00108">
    <property type="entry name" value="PROTEIN_KINASE_ST"/>
    <property type="match status" value="1"/>
</dbReference>
<feature type="transmembrane region" description="Helical" evidence="19">
    <location>
        <begin position="500"/>
        <end position="522"/>
    </location>
</feature>
<dbReference type="CDD" id="cd14066">
    <property type="entry name" value="STKc_IRAK"/>
    <property type="match status" value="1"/>
</dbReference>
<evidence type="ECO:0000256" key="2">
    <source>
        <dbReference type="ARBA" id="ARBA00022527"/>
    </source>
</evidence>
<keyword evidence="14" id="KW-0325">Glycoprotein</keyword>
<dbReference type="Gene3D" id="3.30.200.20">
    <property type="entry name" value="Phosphorylase Kinase, domain 1"/>
    <property type="match status" value="1"/>
</dbReference>
<dbReference type="PROSITE" id="PS00107">
    <property type="entry name" value="PROTEIN_KINASE_ATP"/>
    <property type="match status" value="1"/>
</dbReference>
<evidence type="ECO:0000256" key="19">
    <source>
        <dbReference type="SAM" id="Phobius"/>
    </source>
</evidence>
<evidence type="ECO:0000256" key="18">
    <source>
        <dbReference type="PROSITE-ProRule" id="PRU10141"/>
    </source>
</evidence>
<dbReference type="InterPro" id="IPR000719">
    <property type="entry name" value="Prot_kinase_dom"/>
</dbReference>
<dbReference type="Proteomes" id="UP000298652">
    <property type="component" value="Chromosome 3"/>
</dbReference>
<sequence length="851" mass="93802">MKAPLLRNSTAQHLSGHGSPLHSTAGWAYFLVFAPHNPFGSAATTPNVDTLAAGQALAVGDKLVSRNGKFALGFFRFRQSLAAIGKSTDKNTTISSPGWYLGIWFDKIPVCTPVWIANRERPIAESELKATRLKISTDGDLVVAILHNHTRIKSIFWTTNGTIANRTRSSSVVLMNTGNLAVLPKAPSNGVPLWQSFDYPADVGLPSAKIGWDKVIGLNRFGISKKSLIDPSFGSYSIEVGTDGALRLTSRISRYVVYWSWPPGKLAQLVQVLDGLMDSDPRTKGLLTPRYQENDQEVYFSYNKTDESASVFVEIGISGQLKLNVWSRAKESWETVYAQPSTFCSAYAVCGPFTVCNGNSGPLFCDCMETFSRKSPRDWDLGDRTGGCVRNTPLDCIGSNKSKTSSTDVFHPISRVTLPYDEQRIEDAATQTDCAEACLNNCSCTAYSYENSKCSVWHGELLNVNLDDGIGISSQDVLYLRLAARDFQSLREHNKRIPRVIIGASIVSFGFLMLMVLLMVWIGNGFKWFSVPIHGIQNSGGIVAFRYTDLGRATKNFSEMLGSGGFGSVFKGVLSQTTTIAVKRVDGARQGEKQFRAEVSSIGLIQHINLVKLIGFCCEGDKRLLVYEHMPNGSLDAHLFKSDAIILNWSTRYQIAIGVARGLCYLHQSCRECIIHCDIKPENILLDASFVPKIADFGMAAFVGREFSRVLTTFRGTVGYLAPEWLSGVAITPKVDVYSFGMVLLEIISGKRNTPEVCSKSSYDAAYFPVQAISKLHEGDLQSLVDRQLHGDFDLEEAERVCKVAFWCIQDNECDRPTMGEVVRVLEGLQELNMPPMPRLLAAITERSDSV</sequence>
<gene>
    <name evidence="23" type="ORF">SEVIR_3G041701v2</name>
</gene>
<comment type="catalytic activity">
    <reaction evidence="16 17">
        <text>L-seryl-[protein] + ATP = O-phospho-L-seryl-[protein] + ADP + H(+)</text>
        <dbReference type="Rhea" id="RHEA:17989"/>
        <dbReference type="Rhea" id="RHEA-COMP:9863"/>
        <dbReference type="Rhea" id="RHEA-COMP:11604"/>
        <dbReference type="ChEBI" id="CHEBI:15378"/>
        <dbReference type="ChEBI" id="CHEBI:29999"/>
        <dbReference type="ChEBI" id="CHEBI:30616"/>
        <dbReference type="ChEBI" id="CHEBI:83421"/>
        <dbReference type="ChEBI" id="CHEBI:456216"/>
        <dbReference type="EC" id="2.7.11.1"/>
    </reaction>
</comment>
<evidence type="ECO:0000313" key="23">
    <source>
        <dbReference type="EMBL" id="TKW24269.1"/>
    </source>
</evidence>
<dbReference type="GO" id="GO:0048544">
    <property type="term" value="P:recognition of pollen"/>
    <property type="evidence" value="ECO:0007669"/>
    <property type="project" value="InterPro"/>
</dbReference>
<dbReference type="SMART" id="SM00473">
    <property type="entry name" value="PAN_AP"/>
    <property type="match status" value="1"/>
</dbReference>
<accession>A0A4U6VB44</accession>
<dbReference type="Pfam" id="PF08276">
    <property type="entry name" value="PAN_2"/>
    <property type="match status" value="1"/>
</dbReference>
<keyword evidence="7 17" id="KW-0547">Nucleotide-binding</keyword>
<evidence type="ECO:0000256" key="3">
    <source>
        <dbReference type="ARBA" id="ARBA00022536"/>
    </source>
</evidence>
<reference evidence="23" key="1">
    <citation type="submission" date="2019-03" db="EMBL/GenBank/DDBJ databases">
        <title>WGS assembly of Setaria viridis.</title>
        <authorList>
            <person name="Huang P."/>
            <person name="Jenkins J."/>
            <person name="Grimwood J."/>
            <person name="Barry K."/>
            <person name="Healey A."/>
            <person name="Mamidi S."/>
            <person name="Sreedasyam A."/>
            <person name="Shu S."/>
            <person name="Feldman M."/>
            <person name="Wu J."/>
            <person name="Yu Y."/>
            <person name="Chen C."/>
            <person name="Johnson J."/>
            <person name="Rokhsar D."/>
            <person name="Baxter I."/>
            <person name="Schmutz J."/>
            <person name="Brutnell T."/>
            <person name="Kellogg E."/>
        </authorList>
    </citation>
    <scope>NUCLEOTIDE SEQUENCE [LARGE SCALE GENOMIC DNA]</scope>
</reference>
<dbReference type="OMA" id="AGWAYFL"/>
<keyword evidence="11 19" id="KW-0472">Membrane</keyword>
<keyword evidence="24" id="KW-1185">Reference proteome</keyword>
<feature type="domain" description="Protein kinase" evidence="20">
    <location>
        <begin position="555"/>
        <end position="829"/>
    </location>
</feature>
<dbReference type="InterPro" id="IPR036426">
    <property type="entry name" value="Bulb-type_lectin_dom_sf"/>
</dbReference>
<evidence type="ECO:0000256" key="12">
    <source>
        <dbReference type="ARBA" id="ARBA00023157"/>
    </source>
</evidence>
<keyword evidence="10 19" id="KW-1133">Transmembrane helix</keyword>
<evidence type="ECO:0000256" key="14">
    <source>
        <dbReference type="ARBA" id="ARBA00023180"/>
    </source>
</evidence>
<dbReference type="CDD" id="cd00028">
    <property type="entry name" value="B_lectin"/>
    <property type="match status" value="1"/>
</dbReference>
<keyword evidence="2 17" id="KW-0723">Serine/threonine-protein kinase</keyword>
<evidence type="ECO:0000256" key="8">
    <source>
        <dbReference type="ARBA" id="ARBA00022777"/>
    </source>
</evidence>
<dbReference type="SUPFAM" id="SSF51110">
    <property type="entry name" value="alpha-D-mannose-specific plant lectins"/>
    <property type="match status" value="1"/>
</dbReference>
<dbReference type="SMART" id="SM00220">
    <property type="entry name" value="S_TKc"/>
    <property type="match status" value="1"/>
</dbReference>
<dbReference type="InterPro" id="IPR024171">
    <property type="entry name" value="SRK-like_kinase"/>
</dbReference>
<keyword evidence="13" id="KW-0675">Receptor</keyword>
<evidence type="ECO:0000256" key="6">
    <source>
        <dbReference type="ARBA" id="ARBA00022729"/>
    </source>
</evidence>
<dbReference type="SUPFAM" id="SSF56112">
    <property type="entry name" value="Protein kinase-like (PK-like)"/>
    <property type="match status" value="1"/>
</dbReference>
<dbReference type="PROSITE" id="PS50948">
    <property type="entry name" value="PAN"/>
    <property type="match status" value="1"/>
</dbReference>
<dbReference type="GO" id="GO:0005524">
    <property type="term" value="F:ATP binding"/>
    <property type="evidence" value="ECO:0007669"/>
    <property type="project" value="UniProtKB-UniRule"/>
</dbReference>
<evidence type="ECO:0000256" key="7">
    <source>
        <dbReference type="ARBA" id="ARBA00022741"/>
    </source>
</evidence>
<dbReference type="Gene3D" id="1.10.510.10">
    <property type="entry name" value="Transferase(Phosphotransferase) domain 1"/>
    <property type="match status" value="1"/>
</dbReference>